<name>A0A1F5MZF9_9BACT</name>
<dbReference type="AlphaFoldDB" id="A0A1F5MZF9"/>
<evidence type="ECO:0000313" key="2">
    <source>
        <dbReference type="Proteomes" id="UP000177135"/>
    </source>
</evidence>
<proteinExistence type="predicted"/>
<evidence type="ECO:0000313" key="1">
    <source>
        <dbReference type="EMBL" id="OGE70620.1"/>
    </source>
</evidence>
<sequence length="369" mass="41183">MSEASVSTIPMDPKRSQELFLFTTPLVGDFVAKATGRSLMLPINRLGEEDLDLTGYQAGLAALGISPYKIRFDNEKGFLEFMENYVYEQYREGALEVSEEQLLVCNCGAVEILNEATAKIEKRTNGKTFRILPNGKIACKKCKSAATLLTTPCLMRLPKEQSVGVVDVQPHPYRGCVLDHLSIYFGCKHLISRQRETAMKVNLQGTEFHLDNDYIWLHYGRYLRTIGENPDVIVASNHSLRKGAIYAAFMAECGDEPINLVVTPYVDLTKQLGDCSVKALSAKYPPSVLRAFMLIHLNWRVQNSKGDLTWLRWLARVVNEIDVRAGEDSLIAGITNKIKGHNLKTGLVDLKRGKELSSGQNLSLSLIKS</sequence>
<accession>A0A1F5MZF9</accession>
<protein>
    <submittedName>
        <fullName evidence="1">Uncharacterized protein</fullName>
    </submittedName>
</protein>
<reference evidence="1 2" key="1">
    <citation type="journal article" date="2016" name="Nat. Commun.">
        <title>Thousands of microbial genomes shed light on interconnected biogeochemical processes in an aquifer system.</title>
        <authorList>
            <person name="Anantharaman K."/>
            <person name="Brown C.T."/>
            <person name="Hug L.A."/>
            <person name="Sharon I."/>
            <person name="Castelle C.J."/>
            <person name="Probst A.J."/>
            <person name="Thomas B.C."/>
            <person name="Singh A."/>
            <person name="Wilkins M.J."/>
            <person name="Karaoz U."/>
            <person name="Brodie E.L."/>
            <person name="Williams K.H."/>
            <person name="Hubbard S.S."/>
            <person name="Banfield J.F."/>
        </authorList>
    </citation>
    <scope>NUCLEOTIDE SEQUENCE [LARGE SCALE GENOMIC DNA]</scope>
</reference>
<dbReference type="EMBL" id="MFEC01000039">
    <property type="protein sequence ID" value="OGE70620.1"/>
    <property type="molecule type" value="Genomic_DNA"/>
</dbReference>
<comment type="caution">
    <text evidence="1">The sequence shown here is derived from an EMBL/GenBank/DDBJ whole genome shotgun (WGS) entry which is preliminary data.</text>
</comment>
<gene>
    <name evidence="1" type="ORF">A2617_01040</name>
</gene>
<dbReference type="Proteomes" id="UP000177135">
    <property type="component" value="Unassembled WGS sequence"/>
</dbReference>
<organism evidence="1 2">
    <name type="scientific">Candidatus Daviesbacteria bacterium RIFOXYD1_FULL_41_10</name>
    <dbReference type="NCBI Taxonomy" id="1797801"/>
    <lineage>
        <taxon>Bacteria</taxon>
        <taxon>Candidatus Daviesiibacteriota</taxon>
    </lineage>
</organism>